<dbReference type="STRING" id="765911.Thivi_0838"/>
<comment type="function">
    <text evidence="8">Ligates lysine onto the cytidine present at position 34 of the AUA codon-specific tRNA(Ile) that contains the anticodon CAU, in an ATP-dependent manner. Cytidine is converted to lysidine, thus changing the amino acid specificity of the tRNA from methionine to isoleucine.</text>
</comment>
<dbReference type="SMART" id="SM00977">
    <property type="entry name" value="TilS_C"/>
    <property type="match status" value="1"/>
</dbReference>
<evidence type="ECO:0000256" key="8">
    <source>
        <dbReference type="HAMAP-Rule" id="MF_01161"/>
    </source>
</evidence>
<organism evidence="10 11">
    <name type="scientific">Thiocystis violascens (strain ATCC 17096 / DSM 198 / 6111)</name>
    <name type="common">Chromatium violascens</name>
    <dbReference type="NCBI Taxonomy" id="765911"/>
    <lineage>
        <taxon>Bacteria</taxon>
        <taxon>Pseudomonadati</taxon>
        <taxon>Pseudomonadota</taxon>
        <taxon>Gammaproteobacteria</taxon>
        <taxon>Chromatiales</taxon>
        <taxon>Chromatiaceae</taxon>
        <taxon>Thiocystis</taxon>
    </lineage>
</organism>
<keyword evidence="4 8" id="KW-0819">tRNA processing</keyword>
<name>I3Y7A9_THIV6</name>
<evidence type="ECO:0000256" key="6">
    <source>
        <dbReference type="ARBA" id="ARBA00022840"/>
    </source>
</evidence>
<dbReference type="NCBIfam" id="TIGR02432">
    <property type="entry name" value="lysidine_TilS_N"/>
    <property type="match status" value="1"/>
</dbReference>
<keyword evidence="5 8" id="KW-0547">Nucleotide-binding</keyword>
<dbReference type="SUPFAM" id="SSF56037">
    <property type="entry name" value="PheT/TilS domain"/>
    <property type="match status" value="1"/>
</dbReference>
<evidence type="ECO:0000256" key="2">
    <source>
        <dbReference type="ARBA" id="ARBA00022490"/>
    </source>
</evidence>
<dbReference type="OrthoDB" id="9807403at2"/>
<dbReference type="PANTHER" id="PTHR43033:SF1">
    <property type="entry name" value="TRNA(ILE)-LYSIDINE SYNTHASE-RELATED"/>
    <property type="match status" value="1"/>
</dbReference>
<accession>I3Y7A9</accession>
<evidence type="ECO:0000256" key="3">
    <source>
        <dbReference type="ARBA" id="ARBA00022598"/>
    </source>
</evidence>
<dbReference type="HAMAP" id="MF_01161">
    <property type="entry name" value="tRNA_Ile_lys_synt"/>
    <property type="match status" value="1"/>
</dbReference>
<feature type="domain" description="Lysidine-tRNA(Ile) synthetase C-terminal" evidence="9">
    <location>
        <begin position="375"/>
        <end position="447"/>
    </location>
</feature>
<evidence type="ECO:0000256" key="7">
    <source>
        <dbReference type="ARBA" id="ARBA00048539"/>
    </source>
</evidence>
<dbReference type="InterPro" id="IPR012795">
    <property type="entry name" value="tRNA_Ile_lys_synt_N"/>
</dbReference>
<dbReference type="CDD" id="cd01992">
    <property type="entry name" value="TilS_N"/>
    <property type="match status" value="1"/>
</dbReference>
<comment type="subcellular location">
    <subcellularLocation>
        <location evidence="1 8">Cytoplasm</location>
    </subcellularLocation>
</comment>
<dbReference type="GO" id="GO:0006400">
    <property type="term" value="P:tRNA modification"/>
    <property type="evidence" value="ECO:0007669"/>
    <property type="project" value="UniProtKB-UniRule"/>
</dbReference>
<dbReference type="Pfam" id="PF09179">
    <property type="entry name" value="TilS"/>
    <property type="match status" value="1"/>
</dbReference>
<dbReference type="SUPFAM" id="SSF52402">
    <property type="entry name" value="Adenine nucleotide alpha hydrolases-like"/>
    <property type="match status" value="1"/>
</dbReference>
<dbReference type="Pfam" id="PF11734">
    <property type="entry name" value="TilS_C"/>
    <property type="match status" value="1"/>
</dbReference>
<dbReference type="InterPro" id="IPR015262">
    <property type="entry name" value="tRNA_Ile_lys_synt_subst-bd"/>
</dbReference>
<sequence length="475" mass="52217">MTPFDPGNLAALLARFQNVSRCWIGFSGGLDSSVLLSAAASVRERLPGALQAVHLDHGLHPDSATWAAHCQSQCDALVIPLTIRCLHLQPHPGESIEAVAREARYRAFSSLLGPGDLLLAAHNRDDQAETLLLALLRGSGVQGLAAMPFEMPCGPGRLIRPLLDTTRETLTAYAQTQGLDWIDDPSNRVTSLDRNYLRHRVLPVLRERWPALATTLSRSASHCAEAAELTDRLAAQTLDGLGGAHPGTLDIPGLVRIDRVLQKSVLRLWLRRRGFVVPDTRHLRRILDEILTARADANPLVAWSGCEIRRYRRDLFALPPLPAPPSPASAINWSVGEEMTTLELPSGLGRLEWHPTAKGDRLSVIKGDETGQKTLKVRFGLTGLNCRRPADSHTRSLKKLYQTLGIPVWWRPYIPLVFDGDTLIAIADVCHCRERDAGVETMGELRWRGTFREKSASLDAVTLSGKMPDPGFLPA</sequence>
<protein>
    <recommendedName>
        <fullName evidence="8">tRNA(Ile)-lysidine synthase</fullName>
        <ecNumber evidence="8">6.3.4.19</ecNumber>
    </recommendedName>
    <alternativeName>
        <fullName evidence="8">tRNA(Ile)-2-lysyl-cytidine synthase</fullName>
    </alternativeName>
    <alternativeName>
        <fullName evidence="8">tRNA(Ile)-lysidine synthetase</fullName>
    </alternativeName>
</protein>
<dbReference type="NCBIfam" id="TIGR02433">
    <property type="entry name" value="lysidine_TilS_C"/>
    <property type="match status" value="1"/>
</dbReference>
<dbReference type="InterPro" id="IPR011063">
    <property type="entry name" value="TilS/TtcA_N"/>
</dbReference>
<dbReference type="InterPro" id="IPR012094">
    <property type="entry name" value="tRNA_Ile_lys_synt"/>
</dbReference>
<evidence type="ECO:0000256" key="4">
    <source>
        <dbReference type="ARBA" id="ARBA00022694"/>
    </source>
</evidence>
<comment type="domain">
    <text evidence="8">The N-terminal region contains the highly conserved SGGXDS motif, predicted to be a P-loop motif involved in ATP binding.</text>
</comment>
<keyword evidence="6 8" id="KW-0067">ATP-binding</keyword>
<dbReference type="GO" id="GO:0005524">
    <property type="term" value="F:ATP binding"/>
    <property type="evidence" value="ECO:0007669"/>
    <property type="project" value="UniProtKB-UniRule"/>
</dbReference>
<dbReference type="HOGENOM" id="CLU_018869_2_0_6"/>
<dbReference type="Proteomes" id="UP000006062">
    <property type="component" value="Chromosome"/>
</dbReference>
<dbReference type="PANTHER" id="PTHR43033">
    <property type="entry name" value="TRNA(ILE)-LYSIDINE SYNTHASE-RELATED"/>
    <property type="match status" value="1"/>
</dbReference>
<reference evidence="10 11" key="1">
    <citation type="submission" date="2012-06" db="EMBL/GenBank/DDBJ databases">
        <title>Complete sequence of Thiocystis violascens DSM 198.</title>
        <authorList>
            <consortium name="US DOE Joint Genome Institute"/>
            <person name="Lucas S."/>
            <person name="Han J."/>
            <person name="Lapidus A."/>
            <person name="Cheng J.-F."/>
            <person name="Goodwin L."/>
            <person name="Pitluck S."/>
            <person name="Peters L."/>
            <person name="Ovchinnikova G."/>
            <person name="Teshima H."/>
            <person name="Detter J.C."/>
            <person name="Han C."/>
            <person name="Tapia R."/>
            <person name="Land M."/>
            <person name="Hauser L."/>
            <person name="Kyrpides N."/>
            <person name="Ivanova N."/>
            <person name="Pagani I."/>
            <person name="Vogl K."/>
            <person name="Liu Z."/>
            <person name="Frigaard N.-U."/>
            <person name="Bryant D."/>
            <person name="Woyke T."/>
        </authorList>
    </citation>
    <scope>NUCLEOTIDE SEQUENCE [LARGE SCALE GENOMIC DNA]</scope>
    <source>
        <strain evidence="11">ATCC 17096 / DSM 198 / 6111</strain>
    </source>
</reference>
<dbReference type="EMBL" id="CP003154">
    <property type="protein sequence ID" value="AFL72877.1"/>
    <property type="molecule type" value="Genomic_DNA"/>
</dbReference>
<dbReference type="SUPFAM" id="SSF82829">
    <property type="entry name" value="MesJ substrate recognition domain-like"/>
    <property type="match status" value="1"/>
</dbReference>
<dbReference type="AlphaFoldDB" id="I3Y7A9"/>
<dbReference type="InterPro" id="IPR014729">
    <property type="entry name" value="Rossmann-like_a/b/a_fold"/>
</dbReference>
<feature type="binding site" evidence="8">
    <location>
        <begin position="27"/>
        <end position="32"/>
    </location>
    <ligand>
        <name>ATP</name>
        <dbReference type="ChEBI" id="CHEBI:30616"/>
    </ligand>
</feature>
<dbReference type="KEGG" id="tvi:Thivi_0838"/>
<comment type="catalytic activity">
    <reaction evidence="7 8">
        <text>cytidine(34) in tRNA(Ile2) + L-lysine + ATP = lysidine(34) in tRNA(Ile2) + AMP + diphosphate + H(+)</text>
        <dbReference type="Rhea" id="RHEA:43744"/>
        <dbReference type="Rhea" id="RHEA-COMP:10625"/>
        <dbReference type="Rhea" id="RHEA-COMP:10670"/>
        <dbReference type="ChEBI" id="CHEBI:15378"/>
        <dbReference type="ChEBI" id="CHEBI:30616"/>
        <dbReference type="ChEBI" id="CHEBI:32551"/>
        <dbReference type="ChEBI" id="CHEBI:33019"/>
        <dbReference type="ChEBI" id="CHEBI:82748"/>
        <dbReference type="ChEBI" id="CHEBI:83665"/>
        <dbReference type="ChEBI" id="CHEBI:456215"/>
        <dbReference type="EC" id="6.3.4.19"/>
    </reaction>
</comment>
<gene>
    <name evidence="8" type="primary">tilS</name>
    <name evidence="10" type="ordered locus">Thivi_0838</name>
</gene>
<dbReference type="InterPro" id="IPR012796">
    <property type="entry name" value="Lysidine-tRNA-synth_C"/>
</dbReference>
<keyword evidence="11" id="KW-1185">Reference proteome</keyword>
<dbReference type="EC" id="6.3.4.19" evidence="8"/>
<dbReference type="Pfam" id="PF01171">
    <property type="entry name" value="ATP_bind_3"/>
    <property type="match status" value="1"/>
</dbReference>
<dbReference type="RefSeq" id="WP_014777367.1">
    <property type="nucleotide sequence ID" value="NC_018012.1"/>
</dbReference>
<dbReference type="GO" id="GO:0032267">
    <property type="term" value="F:tRNA(Ile)-lysidine synthase activity"/>
    <property type="evidence" value="ECO:0007669"/>
    <property type="project" value="UniProtKB-EC"/>
</dbReference>
<proteinExistence type="inferred from homology"/>
<evidence type="ECO:0000259" key="9">
    <source>
        <dbReference type="SMART" id="SM00977"/>
    </source>
</evidence>
<evidence type="ECO:0000256" key="5">
    <source>
        <dbReference type="ARBA" id="ARBA00022741"/>
    </source>
</evidence>
<evidence type="ECO:0000313" key="11">
    <source>
        <dbReference type="Proteomes" id="UP000006062"/>
    </source>
</evidence>
<dbReference type="Gene3D" id="1.20.59.20">
    <property type="match status" value="1"/>
</dbReference>
<dbReference type="Gene3D" id="3.40.50.620">
    <property type="entry name" value="HUPs"/>
    <property type="match status" value="1"/>
</dbReference>
<keyword evidence="2 8" id="KW-0963">Cytoplasm</keyword>
<evidence type="ECO:0000256" key="1">
    <source>
        <dbReference type="ARBA" id="ARBA00004496"/>
    </source>
</evidence>
<keyword evidence="3 8" id="KW-0436">Ligase</keyword>
<evidence type="ECO:0000313" key="10">
    <source>
        <dbReference type="EMBL" id="AFL72877.1"/>
    </source>
</evidence>
<dbReference type="eggNOG" id="COG0037">
    <property type="taxonomic scope" value="Bacteria"/>
</dbReference>
<comment type="similarity">
    <text evidence="8">Belongs to the tRNA(Ile)-lysidine synthase family.</text>
</comment>
<dbReference type="GO" id="GO:0005737">
    <property type="term" value="C:cytoplasm"/>
    <property type="evidence" value="ECO:0007669"/>
    <property type="project" value="UniProtKB-SubCell"/>
</dbReference>